<dbReference type="Gene3D" id="3.40.50.10810">
    <property type="entry name" value="Tandem AAA-ATPase domain"/>
    <property type="match status" value="1"/>
</dbReference>
<dbReference type="InterPro" id="IPR000330">
    <property type="entry name" value="SNF2_N"/>
</dbReference>
<dbReference type="SMART" id="SM00490">
    <property type="entry name" value="HELICc"/>
    <property type="match status" value="1"/>
</dbReference>
<dbReference type="SUPFAM" id="SSF52540">
    <property type="entry name" value="P-loop containing nucleoside triphosphate hydrolases"/>
    <property type="match status" value="2"/>
</dbReference>
<feature type="domain" description="Helicase ATP-binding" evidence="2">
    <location>
        <begin position="469"/>
        <end position="630"/>
    </location>
</feature>
<evidence type="ECO:0000313" key="4">
    <source>
        <dbReference type="EMBL" id="QIZ08473.1"/>
    </source>
</evidence>
<dbReference type="Gene3D" id="3.40.50.300">
    <property type="entry name" value="P-loop containing nucleotide triphosphate hydrolases"/>
    <property type="match status" value="1"/>
</dbReference>
<dbReference type="GO" id="GO:0004386">
    <property type="term" value="F:helicase activity"/>
    <property type="evidence" value="ECO:0007669"/>
    <property type="project" value="UniProtKB-KW"/>
</dbReference>
<proteinExistence type="predicted"/>
<evidence type="ECO:0000259" key="3">
    <source>
        <dbReference type="PROSITE" id="PS51194"/>
    </source>
</evidence>
<accession>A0A6H1P4K0</accession>
<dbReference type="GO" id="GO:0016787">
    <property type="term" value="F:hydrolase activity"/>
    <property type="evidence" value="ECO:0007669"/>
    <property type="project" value="UniProtKB-KW"/>
</dbReference>
<dbReference type="InterPro" id="IPR001650">
    <property type="entry name" value="Helicase_C-like"/>
</dbReference>
<dbReference type="InterPro" id="IPR050496">
    <property type="entry name" value="SNF2_RAD54_helicase_repair"/>
</dbReference>
<evidence type="ECO:0000256" key="1">
    <source>
        <dbReference type="ARBA" id="ARBA00022801"/>
    </source>
</evidence>
<gene>
    <name evidence="4" type="ORF">HFZ78_18615</name>
</gene>
<name>A0A6H1P4K0_PRIMG</name>
<dbReference type="Proteomes" id="UP000501868">
    <property type="component" value="Chromosome"/>
</dbReference>
<dbReference type="PANTHER" id="PTHR45629:SF7">
    <property type="entry name" value="DNA EXCISION REPAIR PROTEIN ERCC-6-RELATED"/>
    <property type="match status" value="1"/>
</dbReference>
<dbReference type="GO" id="GO:0005524">
    <property type="term" value="F:ATP binding"/>
    <property type="evidence" value="ECO:0007669"/>
    <property type="project" value="InterPro"/>
</dbReference>
<keyword evidence="4" id="KW-0547">Nucleotide-binding</keyword>
<keyword evidence="4" id="KW-0067">ATP-binding</keyword>
<dbReference type="InterPro" id="IPR014001">
    <property type="entry name" value="Helicase_ATP-bd"/>
</dbReference>
<sequence length="916" mass="106117">MAGIFKFFKKDETIQIPQIIIKKNKTRNGLEFYIQKENETDFLTFPLQLSILEIKQQKNIELLEALEELWYEEFLEVSVQGYLLSYRKFYELPVEIKSILQIPDEVDLDLRLSHVGAIGTSNFKFILEKDYQNWINIQSTSTQIGPWITLADGTEFLMNKNHYEFEQLVNQVPDPRDRNQIFPFVARVRKEAKVRNIPLNTYLEKQEYLFVDQLDIDVTYEESEISLQPKYKQSNLEIDHSVLDYMSNNTAAYYSDSIGKKYFVSQEIHHEANQLSQIPPIRGQQIPKFVENPEAFLPETNSIDMSVFSERVKSLGIQVYRAQPYVHASEKERGWFELNIGLTAVDEHGETQHQFSDMEMETLINRARDNGEEFIEWNGNWLKIPEKADEFLEASKKVNEQFDDKKGLEFSNLPYILEIYENINHLEFNQPLLEVQKTIDDLGVIKPETPPQLLATLKPFQTEGYVWMKLLHFRRLGGLLADDMGLGKTVQVITFLTYLYQTKQLTPVLIVAPKTLIDNWQNELEKFAPSLLSSFYIHRGSNRLKNPEVIKQYGITITTYQTLVKDQFIFGQIDWNAVICDEAQAIKNPSTSASKVLKAMKSRFRIAMTGTPVENGLSELWSIMDFVQPGLLGSLSQFKQEFINKLETNSEKEVELNLIAKISKVYKRRTKSEELGDQLPPKNLITKEVSMGKIQAKLYEEVISLVRNKMIDGLEAIQKLKALSSHPALINEAYLDLPTAQVPKLMETLKMIEDIKQKNEKVLIFTEYIKMQTILRNAIRDQFNINPNIINGMTNRRLDVVNWFNSKEGFDVLILSPKAAGTGLTITSANHVIHYTRWWNPAVENQATDRVYRIGQEKPVYVYYPIVSDKQKRTSNGTVEEIVHKILSEKQELASNVITTSKKMNIEEEVFNFYLH</sequence>
<dbReference type="PROSITE" id="PS51192">
    <property type="entry name" value="HELICASE_ATP_BIND_1"/>
    <property type="match status" value="1"/>
</dbReference>
<dbReference type="CDD" id="cd18793">
    <property type="entry name" value="SF2_C_SNF"/>
    <property type="match status" value="1"/>
</dbReference>
<dbReference type="Pfam" id="PF00271">
    <property type="entry name" value="Helicase_C"/>
    <property type="match status" value="1"/>
</dbReference>
<dbReference type="SMART" id="SM00487">
    <property type="entry name" value="DEXDc"/>
    <property type="match status" value="1"/>
</dbReference>
<reference evidence="4 5" key="1">
    <citation type="submission" date="2020-04" db="EMBL/GenBank/DDBJ databases">
        <title>Genome-Wide Identification of 5-Methylcytosine Sites in Bacterial Genomes By High-Throughput Sequencing of MspJI Restriction Fragments.</title>
        <authorList>
            <person name="Wu V."/>
        </authorList>
    </citation>
    <scope>NUCLEOTIDE SEQUENCE [LARGE SCALE GENOMIC DNA]</scope>
    <source>
        <strain evidence="4 5">S2</strain>
    </source>
</reference>
<dbReference type="Pfam" id="PF00176">
    <property type="entry name" value="SNF2-rel_dom"/>
    <property type="match status" value="1"/>
</dbReference>
<dbReference type="InterPro" id="IPR027417">
    <property type="entry name" value="P-loop_NTPase"/>
</dbReference>
<organism evidence="4 5">
    <name type="scientific">Priestia megaterium</name>
    <name type="common">Bacillus megaterium</name>
    <dbReference type="NCBI Taxonomy" id="1404"/>
    <lineage>
        <taxon>Bacteria</taxon>
        <taxon>Bacillati</taxon>
        <taxon>Bacillota</taxon>
        <taxon>Bacilli</taxon>
        <taxon>Bacillales</taxon>
        <taxon>Bacillaceae</taxon>
        <taxon>Priestia</taxon>
    </lineage>
</organism>
<evidence type="ECO:0000313" key="5">
    <source>
        <dbReference type="Proteomes" id="UP000501868"/>
    </source>
</evidence>
<feature type="domain" description="Helicase C-terminal" evidence="3">
    <location>
        <begin position="744"/>
        <end position="905"/>
    </location>
</feature>
<dbReference type="InterPro" id="IPR049730">
    <property type="entry name" value="SNF2/RAD54-like_C"/>
</dbReference>
<keyword evidence="4" id="KW-0347">Helicase</keyword>
<dbReference type="EMBL" id="CP051128">
    <property type="protein sequence ID" value="QIZ08473.1"/>
    <property type="molecule type" value="Genomic_DNA"/>
</dbReference>
<protein>
    <submittedName>
        <fullName evidence="4">DEAD/DEAH box helicase</fullName>
    </submittedName>
</protein>
<dbReference type="PROSITE" id="PS51194">
    <property type="entry name" value="HELICASE_CTER"/>
    <property type="match status" value="1"/>
</dbReference>
<dbReference type="PANTHER" id="PTHR45629">
    <property type="entry name" value="SNF2/RAD54 FAMILY MEMBER"/>
    <property type="match status" value="1"/>
</dbReference>
<reference evidence="4 5" key="2">
    <citation type="submission" date="2020-04" db="EMBL/GenBank/DDBJ databases">
        <authorList>
            <person name="Fomenkov A."/>
            <person name="Anton B.P."/>
            <person name="Roberts R.J."/>
        </authorList>
    </citation>
    <scope>NUCLEOTIDE SEQUENCE [LARGE SCALE GENOMIC DNA]</scope>
    <source>
        <strain evidence="4 5">S2</strain>
    </source>
</reference>
<keyword evidence="1" id="KW-0378">Hydrolase</keyword>
<evidence type="ECO:0000259" key="2">
    <source>
        <dbReference type="PROSITE" id="PS51192"/>
    </source>
</evidence>
<dbReference type="GO" id="GO:0015616">
    <property type="term" value="F:DNA translocase activity"/>
    <property type="evidence" value="ECO:0007669"/>
    <property type="project" value="TreeGrafter"/>
</dbReference>
<dbReference type="AlphaFoldDB" id="A0A6H1P4K0"/>
<dbReference type="InterPro" id="IPR038718">
    <property type="entry name" value="SNF2-like_sf"/>
</dbReference>